<accession>E3HBR5</accession>
<dbReference type="KEGG" id="ipo:Ilyop_2056"/>
<dbReference type="Pfam" id="PF06074">
    <property type="entry name" value="Portal_Mu"/>
    <property type="match status" value="1"/>
</dbReference>
<dbReference type="InterPro" id="IPR009279">
    <property type="entry name" value="Portal_Mu"/>
</dbReference>
<evidence type="ECO:0000313" key="2">
    <source>
        <dbReference type="EMBL" id="ADO83827.1"/>
    </source>
</evidence>
<dbReference type="HOGENOM" id="CLU_012761_0_0_0"/>
<dbReference type="Pfam" id="PF04233">
    <property type="entry name" value="Phage_Mu_F"/>
    <property type="match status" value="1"/>
</dbReference>
<dbReference type="EMBL" id="CP002282">
    <property type="protein sequence ID" value="ADO83827.1"/>
    <property type="molecule type" value="Genomic_DNA"/>
</dbReference>
<evidence type="ECO:0000313" key="3">
    <source>
        <dbReference type="Proteomes" id="UP000006875"/>
    </source>
</evidence>
<dbReference type="AlphaFoldDB" id="E3HBR5"/>
<dbReference type="Proteomes" id="UP000006875">
    <property type="component" value="Plasmid pILYOP01"/>
</dbReference>
<protein>
    <submittedName>
        <fullName evidence="2">Phage head morphogenesis protein, SPP1 gp7 family</fullName>
    </submittedName>
</protein>
<gene>
    <name evidence="2" type="ordered locus">Ilyop_2056</name>
</gene>
<name>E3HBR5_ILYPC</name>
<dbReference type="OrthoDB" id="9813502at2"/>
<dbReference type="NCBIfam" id="TIGR01641">
    <property type="entry name" value="phageSPP1_gp7"/>
    <property type="match status" value="1"/>
</dbReference>
<proteinExistence type="predicted"/>
<evidence type="ECO:0000259" key="1">
    <source>
        <dbReference type="Pfam" id="PF04233"/>
    </source>
</evidence>
<dbReference type="RefSeq" id="WP_013388489.1">
    <property type="nucleotide sequence ID" value="NC_014633.1"/>
</dbReference>
<feature type="domain" description="Phage head morphogenesis" evidence="1">
    <location>
        <begin position="558"/>
        <end position="664"/>
    </location>
</feature>
<keyword evidence="3" id="KW-1185">Reference proteome</keyword>
<organism evidence="2 3">
    <name type="scientific">Ilyobacter polytropus (strain ATCC 51220 / DSM 2926 / LMG 16218 / CuHBu1)</name>
    <dbReference type="NCBI Taxonomy" id="572544"/>
    <lineage>
        <taxon>Bacteria</taxon>
        <taxon>Fusobacteriati</taxon>
        <taxon>Fusobacteriota</taxon>
        <taxon>Fusobacteriia</taxon>
        <taxon>Fusobacteriales</taxon>
        <taxon>Fusobacteriaceae</taxon>
        <taxon>Ilyobacter</taxon>
    </lineage>
</organism>
<geneLocation type="plasmid" evidence="2 3">
    <name>pILYOP01</name>
</geneLocation>
<keyword evidence="2" id="KW-0614">Plasmid</keyword>
<sequence>MLNFFKKKKPAEFSKEPVKNRNLIREIAISNLSIGSIYPETKSIEPELIEKMLHNITVSTPVLSLVRGVCSRIIELRSKNGPQDNDLIQEINGKFGKIENWQGYLKELSLTPYYGFTVFEKIYNDDFTLKKLVKIPRSKVKYERSTGVWYLRGETEIEMTPDKFQIAIWEGNLEYPQGKSLFSYGLAQAFEDYNDLEAKVRGIQAKYGEIIPVFGFDEMEAETEEGRKQVKARAESVKAMTSGNVMAIPLGGNFSLKDSFFFISLSDLKIEMHKILLERLEKKIEKFIKGSVFSEGETGSYSRDSVQQIEKEKIEDDIAVFITGELKEILKYDGLILNYDTEGLYWVAELDEGETVKEELEKKKADTIAIKIETLNRTKDLGYKISKAKAAEIIGVDEGDLEEVSAGIGSEFSESKKKIDFYLEKTKANIETLDEFIEEKREDFTKEIFEQALRQLKKIKSIKDLKKGFSYDLSDFQNKLIIGALIGAMDEKEMDMAEFSEEVNPFKLPYDEAISAILERVPAMYTTIEPITEEIRARFTWIKKSIELETTKRLIGNLQNSLKSGKTFKEWIKNSDEILKNTGFGENGWYLNLVWRNNLHSAYNTGAYIQQEENRENKPYGLYDAIEDGRESSICKSLDGKVYPLDHEFWFTFMPPNHHNCRSKRISLSKEDVKEYGLKTSGSIPKSIEDLKGKMGDFAGNPAKGIKKAVKQKENDIDKILGILEENIGGDLTLYKSTQEAFKSVKYTGIDADFSKEIDKKLLKVVNDYPIDSVLTMNVKGLKRNGEFGSYGMGLKSSNKNKSLLELANDLTFSNVHMKNYDTAKKMHVLESTKRGSKNMAALATVEHEYGHAIDTAYALKTDSDLKERFFKWVGKEYTTREDISEINAVNNELFSSKNRLSVKIKNKLMEDYGLDKFEINIKIKEEYGTYAASDTSEFLAEAFSASRYIPVEKQTDFMKKFNTYFDKFFKEVF</sequence>
<reference evidence="2 3" key="1">
    <citation type="journal article" date="2010" name="Stand. Genomic Sci.">
        <title>Complete genome sequence of Ilyobacter polytropus type strain (CuHbu1).</title>
        <authorList>
            <person name="Sikorski J."/>
            <person name="Chertkov O."/>
            <person name="Lapidus A."/>
            <person name="Nolan M."/>
            <person name="Lucas S."/>
            <person name="Del Rio T.G."/>
            <person name="Tice H."/>
            <person name="Cheng J.F."/>
            <person name="Tapia R."/>
            <person name="Han C."/>
            <person name="Goodwin L."/>
            <person name="Pitluck S."/>
            <person name="Liolios K."/>
            <person name="Ivanova N."/>
            <person name="Mavromatis K."/>
            <person name="Mikhailova N."/>
            <person name="Pati A."/>
            <person name="Chen A."/>
            <person name="Palaniappan K."/>
            <person name="Land M."/>
            <person name="Hauser L."/>
            <person name="Chang Y.J."/>
            <person name="Jeffries C.D."/>
            <person name="Brambilla E."/>
            <person name="Yasawong M."/>
            <person name="Rohde M."/>
            <person name="Pukall R."/>
            <person name="Spring S."/>
            <person name="Goker M."/>
            <person name="Woyke T."/>
            <person name="Bristow J."/>
            <person name="Eisen J.A."/>
            <person name="Markowitz V."/>
            <person name="Hugenholtz P."/>
            <person name="Kyrpides N.C."/>
            <person name="Klenk H.P."/>
        </authorList>
    </citation>
    <scope>NUCLEOTIDE SEQUENCE [LARGE SCALE GENOMIC DNA]</scope>
    <source>
        <strain evidence="3">ATCC 51220 / DSM 2926 / LMG 16218 / CuHBu1</strain>
        <plasmid evidence="3">pILYOP01</plasmid>
    </source>
</reference>
<dbReference type="InterPro" id="IPR006528">
    <property type="entry name" value="Phage_head_morphogenesis_dom"/>
</dbReference>